<proteinExistence type="predicted"/>
<protein>
    <submittedName>
        <fullName evidence="1">Uncharacterized protein</fullName>
    </submittedName>
</protein>
<sequence>MVSLILPPTSKHTVVFTDKDLLVEGVANNLPLHIIFKCQGLWVPTVLIDNGSATNICPMRVAYLLRLAKKDFVPQTWLLRHTIAHVSYFVREVGNAAYTRQAEPFINLETGELLPSFEVFTSNTWSDNDEKPTKAEFKRKLSQAKVKTDWLGSFDQGSLELLFCEFS</sequence>
<dbReference type="EMBL" id="CM046388">
    <property type="protein sequence ID" value="KAI8572872.1"/>
    <property type="molecule type" value="Genomic_DNA"/>
</dbReference>
<keyword evidence="2" id="KW-1185">Reference proteome</keyword>
<name>A0ACC0Q491_RHOML</name>
<organism evidence="1 2">
    <name type="scientific">Rhododendron molle</name>
    <name type="common">Chinese azalea</name>
    <name type="synonym">Azalea mollis</name>
    <dbReference type="NCBI Taxonomy" id="49168"/>
    <lineage>
        <taxon>Eukaryota</taxon>
        <taxon>Viridiplantae</taxon>
        <taxon>Streptophyta</taxon>
        <taxon>Embryophyta</taxon>
        <taxon>Tracheophyta</taxon>
        <taxon>Spermatophyta</taxon>
        <taxon>Magnoliopsida</taxon>
        <taxon>eudicotyledons</taxon>
        <taxon>Gunneridae</taxon>
        <taxon>Pentapetalae</taxon>
        <taxon>asterids</taxon>
        <taxon>Ericales</taxon>
        <taxon>Ericaceae</taxon>
        <taxon>Ericoideae</taxon>
        <taxon>Rhodoreae</taxon>
        <taxon>Rhododendron</taxon>
    </lineage>
</organism>
<evidence type="ECO:0000313" key="2">
    <source>
        <dbReference type="Proteomes" id="UP001062846"/>
    </source>
</evidence>
<dbReference type="Proteomes" id="UP001062846">
    <property type="component" value="Chromosome 1"/>
</dbReference>
<accession>A0ACC0Q491</accession>
<evidence type="ECO:0000313" key="1">
    <source>
        <dbReference type="EMBL" id="KAI8572872.1"/>
    </source>
</evidence>
<reference evidence="1" key="1">
    <citation type="submission" date="2022-02" db="EMBL/GenBank/DDBJ databases">
        <title>Plant Genome Project.</title>
        <authorList>
            <person name="Zhang R.-G."/>
        </authorList>
    </citation>
    <scope>NUCLEOTIDE SEQUENCE</scope>
    <source>
        <strain evidence="1">AT1</strain>
    </source>
</reference>
<gene>
    <name evidence="1" type="ORF">RHMOL_Rhmol01G0234100</name>
</gene>
<comment type="caution">
    <text evidence="1">The sequence shown here is derived from an EMBL/GenBank/DDBJ whole genome shotgun (WGS) entry which is preliminary data.</text>
</comment>